<dbReference type="Proteomes" id="UP000053097">
    <property type="component" value="Unassembled WGS sequence"/>
</dbReference>
<dbReference type="EMBL" id="QOIP01000007">
    <property type="protein sequence ID" value="RLU20290.1"/>
    <property type="molecule type" value="Genomic_DNA"/>
</dbReference>
<dbReference type="SUPFAM" id="SSF52058">
    <property type="entry name" value="L domain-like"/>
    <property type="match status" value="1"/>
</dbReference>
<dbReference type="OMA" id="AGNCKCP"/>
<evidence type="ECO:0000256" key="1">
    <source>
        <dbReference type="SAM" id="Phobius"/>
    </source>
</evidence>
<keyword evidence="1" id="KW-0472">Membrane</keyword>
<dbReference type="AlphaFoldDB" id="A0A026WM17"/>
<dbReference type="EMBL" id="KK107152">
    <property type="protein sequence ID" value="EZA57008.1"/>
    <property type="molecule type" value="Genomic_DNA"/>
</dbReference>
<evidence type="ECO:0000313" key="3">
    <source>
        <dbReference type="EMBL" id="EZA57008.1"/>
    </source>
</evidence>
<keyword evidence="5" id="KW-1185">Reference proteome</keyword>
<organism evidence="3 5">
    <name type="scientific">Ooceraea biroi</name>
    <name type="common">Clonal raider ant</name>
    <name type="synonym">Cerapachys biroi</name>
    <dbReference type="NCBI Taxonomy" id="2015173"/>
    <lineage>
        <taxon>Eukaryota</taxon>
        <taxon>Metazoa</taxon>
        <taxon>Ecdysozoa</taxon>
        <taxon>Arthropoda</taxon>
        <taxon>Hexapoda</taxon>
        <taxon>Insecta</taxon>
        <taxon>Pterygota</taxon>
        <taxon>Neoptera</taxon>
        <taxon>Endopterygota</taxon>
        <taxon>Hymenoptera</taxon>
        <taxon>Apocrita</taxon>
        <taxon>Aculeata</taxon>
        <taxon>Formicoidea</taxon>
        <taxon>Formicidae</taxon>
        <taxon>Dorylinae</taxon>
        <taxon>Ooceraea</taxon>
    </lineage>
</organism>
<name>A0A026WM17_OOCBI</name>
<reference evidence="3 5" key="1">
    <citation type="journal article" date="2014" name="Curr. Biol.">
        <title>The genome of the clonal raider ant Cerapachys biroi.</title>
        <authorList>
            <person name="Oxley P.R."/>
            <person name="Ji L."/>
            <person name="Fetter-Pruneda I."/>
            <person name="McKenzie S.K."/>
            <person name="Li C."/>
            <person name="Hu H."/>
            <person name="Zhang G."/>
            <person name="Kronauer D.J."/>
        </authorList>
    </citation>
    <scope>NUCLEOTIDE SEQUENCE [LARGE SCALE GENOMIC DNA]</scope>
</reference>
<dbReference type="Proteomes" id="UP000279307">
    <property type="component" value="Chromosome 7"/>
</dbReference>
<accession>A0A026WM17</accession>
<feature type="signal peptide" evidence="2">
    <location>
        <begin position="1"/>
        <end position="18"/>
    </location>
</feature>
<reference evidence="4" key="2">
    <citation type="journal article" date="2018" name="Genome Res.">
        <title>The genomic architecture and molecular evolution of ant odorant receptors.</title>
        <authorList>
            <person name="McKenzie S.K."/>
            <person name="Kronauer D.J.C."/>
        </authorList>
    </citation>
    <scope>NUCLEOTIDE SEQUENCE [LARGE SCALE GENOMIC DNA]</scope>
    <source>
        <strain evidence="4">Clonal line C1</strain>
    </source>
</reference>
<sequence length="334" mass="37368">MGATLLAVILTAVLSASASNISEQCQVHNERRITCSCIGNEELFLPENYNYTRITNVSVTGCIRANFHYNSLWKASNIEEIIIQNIEDYLDFDVSIESNNMKLLKLSNIGRIPLIASHTFTNLKTIDTFTIENALIENFEEDFNFVNVSHFILTNVVIKHINKLNFSEKSTTLRIVNSKFRNVTSFLNFANFRNVDIIDSMLELYTPGVVSIQGDTTVVRNSSFSNVSMSLVAAESITISGICADGKSTLRVLSKSINSTNNRMPNEITYRNDNQPKVLIKKNNIVCKAGNCDCPKSSGQAQSRTIVLTLIVGCLLTASLSRSFFYLFYDYNIL</sequence>
<reference evidence="4" key="3">
    <citation type="submission" date="2018-07" db="EMBL/GenBank/DDBJ databases">
        <authorList>
            <person name="Mckenzie S.K."/>
            <person name="Kronauer D.J.C."/>
        </authorList>
    </citation>
    <scope>NUCLEOTIDE SEQUENCE</scope>
    <source>
        <strain evidence="4">Clonal line C1</strain>
    </source>
</reference>
<evidence type="ECO:0000313" key="4">
    <source>
        <dbReference type="EMBL" id="RLU20290.1"/>
    </source>
</evidence>
<keyword evidence="1" id="KW-1133">Transmembrane helix</keyword>
<dbReference type="OrthoDB" id="7590297at2759"/>
<proteinExistence type="predicted"/>
<protein>
    <submittedName>
        <fullName evidence="3">Uncharacterized protein</fullName>
    </submittedName>
</protein>
<gene>
    <name evidence="4" type="ORF">DMN91_006897</name>
    <name evidence="3" type="ORF">X777_01614</name>
</gene>
<keyword evidence="1" id="KW-0812">Transmembrane</keyword>
<evidence type="ECO:0000256" key="2">
    <source>
        <dbReference type="SAM" id="SignalP"/>
    </source>
</evidence>
<feature type="chain" id="PRO_5036288962" evidence="2">
    <location>
        <begin position="19"/>
        <end position="334"/>
    </location>
</feature>
<keyword evidence="2" id="KW-0732">Signal</keyword>
<evidence type="ECO:0000313" key="5">
    <source>
        <dbReference type="Proteomes" id="UP000053097"/>
    </source>
</evidence>
<feature type="transmembrane region" description="Helical" evidence="1">
    <location>
        <begin position="306"/>
        <end position="329"/>
    </location>
</feature>